<feature type="domain" description="Bacterial surface antigen (D15)" evidence="6">
    <location>
        <begin position="561"/>
        <end position="785"/>
    </location>
</feature>
<keyword evidence="5" id="KW-0998">Cell outer membrane</keyword>
<dbReference type="Proteomes" id="UP000187181">
    <property type="component" value="Unassembled WGS sequence"/>
</dbReference>
<keyword evidence="3" id="KW-0732">Signal</keyword>
<name>A0A1R3WQ19_9BACT</name>
<reference evidence="8" key="1">
    <citation type="submission" date="2017-01" db="EMBL/GenBank/DDBJ databases">
        <authorList>
            <person name="Varghese N."/>
            <person name="Submissions S."/>
        </authorList>
    </citation>
    <scope>NUCLEOTIDE SEQUENCE [LARGE SCALE GENOMIC DNA]</scope>
    <source>
        <strain evidence="8">LP100</strain>
    </source>
</reference>
<dbReference type="PROSITE" id="PS51257">
    <property type="entry name" value="PROKAR_LIPOPROTEIN"/>
    <property type="match status" value="1"/>
</dbReference>
<evidence type="ECO:0000313" key="7">
    <source>
        <dbReference type="EMBL" id="SIT80266.1"/>
    </source>
</evidence>
<dbReference type="STRING" id="1317125.SAMN05444128_0842"/>
<dbReference type="PANTHER" id="PTHR12815:SF47">
    <property type="entry name" value="TRANSLOCATION AND ASSEMBLY MODULE SUBUNIT TAMA"/>
    <property type="match status" value="1"/>
</dbReference>
<dbReference type="AlphaFoldDB" id="A0A1R3WQ19"/>
<accession>A0A1R3WQ19</accession>
<keyword evidence="4" id="KW-0472">Membrane</keyword>
<sequence length="816" mass="93927">MRTRCYIFGLVITIISFAACVPTKNLGENEQLLLGIEPKGINHVSQTDVEALYQQQPNRTFLASTPYLAIYNFGKKFYSPSRIDERIAELRKKRADKIAEVGGDSTKSRRIQDRYDRRIARQRDRKEEGNLLMQIGEPPAIYDSLLMERTMDQVEIYMNTKGFFNHELSYDKKEKGKKVYITLNINENEPYRYSEFNYAIPDDSLLKVVKRYEDRSLLKVGDVYDEQLISAERDRLYEMIRHNGYFDFVRAYIEFEVDTSFGGNTVRVNTIIQNPEDQPAHKAYTIRNVYFKTDADRFGLVRDTLEYNNVKYLAYNQRFSPNILDKKVSVYPDQRYSQFRTSLTQRRLAEMDVFQFNNVSYSKITDPTDILAGNQLDAFVNAVPSKKFQQTTELGLTYSERRPGPFSTFRLKIRNVFGGAENLELGIRGGLEGQFNISNPEQTVMIRELGGDAALTFPLFILPFGGKNILQDFNPRTRLYAGYTNVNRLEFQRTLYEASLDYIWYKYPRPLLTPTVQYVFSPVNVNVIQVGRIDSTFESDLRELSDLSRSFIESFRSGFVSFIGFNLIYNTNDFIQSRNARYFRVLSEVGGLTSKLGILPEFGSLRQFQYAKINPDYRRYIPLGGNRYFVYRVNAGVGGPLFGSTALPYDKYFFAGGAASVRAWTARRLGPGSYRTLRTEIVNGEPVVRPYVAEQPGEVLLEASAEYRFNMVGFLNGAVFVDAGNVWMLKPDSRPGSEFQFNRFYKELAVGTGFGLRLNFSVVILRFDFATQVYDPAGDINGNKFVIRDFRFSDLFRQAPPAERRTNLNIGIGYPF</sequence>
<protein>
    <submittedName>
        <fullName evidence="7">Surface antigen</fullName>
    </submittedName>
</protein>
<dbReference type="Gene3D" id="2.40.160.50">
    <property type="entry name" value="membrane protein fhac: a member of the omp85/tpsb transporter family"/>
    <property type="match status" value="1"/>
</dbReference>
<comment type="subcellular location">
    <subcellularLocation>
        <location evidence="1">Membrane</location>
    </subcellularLocation>
</comment>
<evidence type="ECO:0000256" key="2">
    <source>
        <dbReference type="ARBA" id="ARBA00022692"/>
    </source>
</evidence>
<evidence type="ECO:0000256" key="3">
    <source>
        <dbReference type="ARBA" id="ARBA00022729"/>
    </source>
</evidence>
<proteinExistence type="predicted"/>
<evidence type="ECO:0000259" key="6">
    <source>
        <dbReference type="Pfam" id="PF01103"/>
    </source>
</evidence>
<dbReference type="InterPro" id="IPR000184">
    <property type="entry name" value="Bac_surfAg_D15"/>
</dbReference>
<evidence type="ECO:0000256" key="5">
    <source>
        <dbReference type="ARBA" id="ARBA00023237"/>
    </source>
</evidence>
<dbReference type="EMBL" id="FTPP01000001">
    <property type="protein sequence ID" value="SIT80266.1"/>
    <property type="molecule type" value="Genomic_DNA"/>
</dbReference>
<dbReference type="InterPro" id="IPR039910">
    <property type="entry name" value="D15-like"/>
</dbReference>
<dbReference type="PANTHER" id="PTHR12815">
    <property type="entry name" value="SORTING AND ASSEMBLY MACHINERY SAMM50 PROTEIN FAMILY MEMBER"/>
    <property type="match status" value="1"/>
</dbReference>
<dbReference type="GO" id="GO:0019867">
    <property type="term" value="C:outer membrane"/>
    <property type="evidence" value="ECO:0007669"/>
    <property type="project" value="InterPro"/>
</dbReference>
<keyword evidence="8" id="KW-1185">Reference proteome</keyword>
<keyword evidence="2" id="KW-0812">Transmembrane</keyword>
<dbReference type="Pfam" id="PF01103">
    <property type="entry name" value="Omp85"/>
    <property type="match status" value="1"/>
</dbReference>
<organism evidence="7 8">
    <name type="scientific">Pontibacter indicus</name>
    <dbReference type="NCBI Taxonomy" id="1317125"/>
    <lineage>
        <taxon>Bacteria</taxon>
        <taxon>Pseudomonadati</taxon>
        <taxon>Bacteroidota</taxon>
        <taxon>Cytophagia</taxon>
        <taxon>Cytophagales</taxon>
        <taxon>Hymenobacteraceae</taxon>
        <taxon>Pontibacter</taxon>
    </lineage>
</organism>
<evidence type="ECO:0000313" key="8">
    <source>
        <dbReference type="Proteomes" id="UP000187181"/>
    </source>
</evidence>
<gene>
    <name evidence="7" type="ORF">SAMN05444128_0842</name>
</gene>
<evidence type="ECO:0000256" key="1">
    <source>
        <dbReference type="ARBA" id="ARBA00004370"/>
    </source>
</evidence>
<evidence type="ECO:0000256" key="4">
    <source>
        <dbReference type="ARBA" id="ARBA00023136"/>
    </source>
</evidence>